<reference evidence="3" key="1">
    <citation type="journal article" date="2020" name="Stud. Mycol.">
        <title>101 Dothideomycetes genomes: A test case for predicting lifestyles and emergence of pathogens.</title>
        <authorList>
            <person name="Haridas S."/>
            <person name="Albert R."/>
            <person name="Binder M."/>
            <person name="Bloem J."/>
            <person name="LaButti K."/>
            <person name="Salamov A."/>
            <person name="Andreopoulos B."/>
            <person name="Baker S."/>
            <person name="Barry K."/>
            <person name="Bills G."/>
            <person name="Bluhm B."/>
            <person name="Cannon C."/>
            <person name="Castanera R."/>
            <person name="Culley D."/>
            <person name="Daum C."/>
            <person name="Ezra D."/>
            <person name="Gonzalez J."/>
            <person name="Henrissat B."/>
            <person name="Kuo A."/>
            <person name="Liang C."/>
            <person name="Lipzen A."/>
            <person name="Lutzoni F."/>
            <person name="Magnuson J."/>
            <person name="Mondo S."/>
            <person name="Nolan M."/>
            <person name="Ohm R."/>
            <person name="Pangilinan J."/>
            <person name="Park H.-J."/>
            <person name="Ramirez L."/>
            <person name="Alfaro M."/>
            <person name="Sun H."/>
            <person name="Tritt A."/>
            <person name="Yoshinaga Y."/>
            <person name="Zwiers L.-H."/>
            <person name="Turgeon B."/>
            <person name="Goodwin S."/>
            <person name="Spatafora J."/>
            <person name="Crous P."/>
            <person name="Grigoriev I."/>
        </authorList>
    </citation>
    <scope>NUCLEOTIDE SEQUENCE [LARGE SCALE GENOMIC DNA]</scope>
    <source>
        <strain evidence="3">CECT 20119</strain>
    </source>
</reference>
<dbReference type="OrthoDB" id="270171at2759"/>
<feature type="compositionally biased region" description="Low complexity" evidence="1">
    <location>
        <begin position="286"/>
        <end position="308"/>
    </location>
</feature>
<dbReference type="EMBL" id="ML992510">
    <property type="protein sequence ID" value="KAF2221341.1"/>
    <property type="molecule type" value="Genomic_DNA"/>
</dbReference>
<feature type="compositionally biased region" description="Basic and acidic residues" evidence="1">
    <location>
        <begin position="355"/>
        <end position="379"/>
    </location>
</feature>
<accession>A0A6A6G6E4</accession>
<keyword evidence="3" id="KW-1185">Reference proteome</keyword>
<feature type="compositionally biased region" description="Basic and acidic residues" evidence="1">
    <location>
        <begin position="110"/>
        <end position="119"/>
    </location>
</feature>
<name>A0A6A6G6E4_9PEZI</name>
<protein>
    <submittedName>
        <fullName evidence="2">Uncharacterized protein</fullName>
    </submittedName>
</protein>
<feature type="region of interest" description="Disordered" evidence="1">
    <location>
        <begin position="109"/>
        <end position="139"/>
    </location>
</feature>
<feature type="compositionally biased region" description="Low complexity" evidence="1">
    <location>
        <begin position="244"/>
        <end position="257"/>
    </location>
</feature>
<feature type="region of interest" description="Disordered" evidence="1">
    <location>
        <begin position="158"/>
        <end position="193"/>
    </location>
</feature>
<organism evidence="2 3">
    <name type="scientific">Elsinoe ampelina</name>
    <dbReference type="NCBI Taxonomy" id="302913"/>
    <lineage>
        <taxon>Eukaryota</taxon>
        <taxon>Fungi</taxon>
        <taxon>Dikarya</taxon>
        <taxon>Ascomycota</taxon>
        <taxon>Pezizomycotina</taxon>
        <taxon>Dothideomycetes</taxon>
        <taxon>Dothideomycetidae</taxon>
        <taxon>Myriangiales</taxon>
        <taxon>Elsinoaceae</taxon>
        <taxon>Elsinoe</taxon>
    </lineage>
</organism>
<gene>
    <name evidence="2" type="ORF">BDZ85DRAFT_265223</name>
</gene>
<dbReference type="Proteomes" id="UP000799538">
    <property type="component" value="Unassembled WGS sequence"/>
</dbReference>
<evidence type="ECO:0000313" key="3">
    <source>
        <dbReference type="Proteomes" id="UP000799538"/>
    </source>
</evidence>
<dbReference type="AlphaFoldDB" id="A0A6A6G6E4"/>
<proteinExistence type="predicted"/>
<evidence type="ECO:0000313" key="2">
    <source>
        <dbReference type="EMBL" id="KAF2221341.1"/>
    </source>
</evidence>
<feature type="region of interest" description="Disordered" evidence="1">
    <location>
        <begin position="210"/>
        <end position="379"/>
    </location>
</feature>
<feature type="compositionally biased region" description="Polar residues" evidence="1">
    <location>
        <begin position="176"/>
        <end position="186"/>
    </location>
</feature>
<feature type="compositionally biased region" description="Polar residues" evidence="1">
    <location>
        <begin position="222"/>
        <end position="243"/>
    </location>
</feature>
<evidence type="ECO:0000256" key="1">
    <source>
        <dbReference type="SAM" id="MobiDB-lite"/>
    </source>
</evidence>
<sequence length="379" mass="40176">MSSVVSADLGDMIDAIIIEHRGTLNRVITNLRNGAPTMDSFQQISKDLARVSTSMSTMKPERADVLDPERGRYSIILDTPPEFLTSRTKSVPDLIDYIDSAAKDLGVSLPKKEDAKQDAQGDVGTATPKLDPLEGSPYETARPLDQAAKTLRDRAANKSLAPPQPMPEPQVASAYATANPTPSGSPTDLARTMRPDSPLILAVNIPAAMPKSTPVPMIGPSGTMNMDFTSPSEMQGSLSVVSQPSGTGPGTRPTPSSNLKSSAAPPGPSAEGTRIDGSWDAKLAASKIPLPSTSNSSSGTSRRYSVQSGGAKITEVPWSALSRGGRKNPFEVLKPSEGQDARRKSGTFSQPFVKELARDASLKERNQRRSRVGKEAVKA</sequence>